<sequence length="151" mass="17041">NNKTLIFVSSKRMVGYLQKLLSEKGISAAAFHGNRKQDEREFTLNEFRNGKTSILIATGVIAGRGLDIIGVDHVINFEMPLDITEYVHRIGRTGRVGKSGRSTSFIDLEKDDGIIRLLVLHLIEAKQVVPDWLRKNSGISPFEFCSLERIW</sequence>
<evidence type="ECO:0000313" key="3">
    <source>
        <dbReference type="Proteomes" id="UP001328107"/>
    </source>
</evidence>
<dbReference type="AlphaFoldDB" id="A0AAN5D3X6"/>
<dbReference type="Pfam" id="PF00271">
    <property type="entry name" value="Helicase_C"/>
    <property type="match status" value="1"/>
</dbReference>
<gene>
    <name evidence="2" type="ORF">PMAYCL1PPCAC_25465</name>
</gene>
<dbReference type="PROSITE" id="PS51194">
    <property type="entry name" value="HELICASE_CTER"/>
    <property type="match status" value="1"/>
</dbReference>
<dbReference type="InterPro" id="IPR027417">
    <property type="entry name" value="P-loop_NTPase"/>
</dbReference>
<reference evidence="3" key="1">
    <citation type="submission" date="2022-10" db="EMBL/GenBank/DDBJ databases">
        <title>Genome assembly of Pristionchus species.</title>
        <authorList>
            <person name="Yoshida K."/>
            <person name="Sommer R.J."/>
        </authorList>
    </citation>
    <scope>NUCLEOTIDE SEQUENCE [LARGE SCALE GENOMIC DNA]</scope>
    <source>
        <strain evidence="3">RS5460</strain>
    </source>
</reference>
<comment type="caution">
    <text evidence="2">The sequence shown here is derived from an EMBL/GenBank/DDBJ whole genome shotgun (WGS) entry which is preliminary data.</text>
</comment>
<proteinExistence type="predicted"/>
<dbReference type="SMART" id="SM00490">
    <property type="entry name" value="HELICc"/>
    <property type="match status" value="1"/>
</dbReference>
<evidence type="ECO:0000259" key="1">
    <source>
        <dbReference type="PROSITE" id="PS51194"/>
    </source>
</evidence>
<dbReference type="EMBL" id="BTRK01000005">
    <property type="protein sequence ID" value="GMR55270.1"/>
    <property type="molecule type" value="Genomic_DNA"/>
</dbReference>
<dbReference type="Proteomes" id="UP001328107">
    <property type="component" value="Unassembled WGS sequence"/>
</dbReference>
<dbReference type="CDD" id="cd18787">
    <property type="entry name" value="SF2_C_DEAD"/>
    <property type="match status" value="1"/>
</dbReference>
<dbReference type="InterPro" id="IPR001650">
    <property type="entry name" value="Helicase_C-like"/>
</dbReference>
<feature type="domain" description="Helicase C-terminal" evidence="1">
    <location>
        <begin position="1"/>
        <end position="137"/>
    </location>
</feature>
<feature type="non-terminal residue" evidence="2">
    <location>
        <position position="1"/>
    </location>
</feature>
<evidence type="ECO:0000313" key="2">
    <source>
        <dbReference type="EMBL" id="GMR55270.1"/>
    </source>
</evidence>
<keyword evidence="3" id="KW-1185">Reference proteome</keyword>
<dbReference type="Gene3D" id="3.40.50.300">
    <property type="entry name" value="P-loop containing nucleotide triphosphate hydrolases"/>
    <property type="match status" value="1"/>
</dbReference>
<dbReference type="PANTHER" id="PTHR47958">
    <property type="entry name" value="ATP-DEPENDENT RNA HELICASE DBP3"/>
    <property type="match status" value="1"/>
</dbReference>
<organism evidence="2 3">
    <name type="scientific">Pristionchus mayeri</name>
    <dbReference type="NCBI Taxonomy" id="1317129"/>
    <lineage>
        <taxon>Eukaryota</taxon>
        <taxon>Metazoa</taxon>
        <taxon>Ecdysozoa</taxon>
        <taxon>Nematoda</taxon>
        <taxon>Chromadorea</taxon>
        <taxon>Rhabditida</taxon>
        <taxon>Rhabditina</taxon>
        <taxon>Diplogasteromorpha</taxon>
        <taxon>Diplogasteroidea</taxon>
        <taxon>Neodiplogasteridae</taxon>
        <taxon>Pristionchus</taxon>
    </lineage>
</organism>
<protein>
    <recommendedName>
        <fullName evidence="1">Helicase C-terminal domain-containing protein</fullName>
    </recommendedName>
</protein>
<accession>A0AAN5D3X6</accession>
<dbReference type="SUPFAM" id="SSF52540">
    <property type="entry name" value="P-loop containing nucleoside triphosphate hydrolases"/>
    <property type="match status" value="1"/>
</dbReference>
<name>A0AAN5D3X6_9BILA</name>